<proteinExistence type="predicted"/>
<dbReference type="AlphaFoldDB" id="A0A5J9VD29"/>
<reference evidence="1 2" key="1">
    <citation type="journal article" date="2019" name="Sci. Rep.">
        <title>A high-quality genome of Eragrostis curvula grass provides insights into Poaceae evolution and supports new strategies to enhance forage quality.</title>
        <authorList>
            <person name="Carballo J."/>
            <person name="Santos B.A.C.M."/>
            <person name="Zappacosta D."/>
            <person name="Garbus I."/>
            <person name="Selva J.P."/>
            <person name="Gallo C.A."/>
            <person name="Diaz A."/>
            <person name="Albertini E."/>
            <person name="Caccamo M."/>
            <person name="Echenique V."/>
        </authorList>
    </citation>
    <scope>NUCLEOTIDE SEQUENCE [LARGE SCALE GENOMIC DNA]</scope>
    <source>
        <strain evidence="2">cv. Victoria</strain>
        <tissue evidence="1">Leaf</tissue>
    </source>
</reference>
<accession>A0A5J9VD29</accession>
<comment type="caution">
    <text evidence="1">The sequence shown here is derived from an EMBL/GenBank/DDBJ whole genome shotgun (WGS) entry which is preliminary data.</text>
</comment>
<dbReference type="EMBL" id="RWGY01000009">
    <property type="protein sequence ID" value="TVU33973.1"/>
    <property type="molecule type" value="Genomic_DNA"/>
</dbReference>
<evidence type="ECO:0000313" key="2">
    <source>
        <dbReference type="Proteomes" id="UP000324897"/>
    </source>
</evidence>
<protein>
    <submittedName>
        <fullName evidence="1">Uncharacterized protein</fullName>
    </submittedName>
</protein>
<feature type="non-terminal residue" evidence="1">
    <location>
        <position position="1"/>
    </location>
</feature>
<dbReference type="Proteomes" id="UP000324897">
    <property type="component" value="Unassembled WGS sequence"/>
</dbReference>
<dbReference type="Gramene" id="TVU33973">
    <property type="protein sequence ID" value="TVU33973"/>
    <property type="gene ID" value="EJB05_15792"/>
</dbReference>
<sequence>MWTQVGGDSLAGSARRSGGLLRLPHSGATPLPWRQRSRCLPPALISGTPWMRCYGAGKDYEIPLHLIQQKPSCQLSRERTWDKLKIGNQCSLLCSFAEVEVAREYSIVGQHKLDSKGRVGYGRGVCGYRLVYQQFQT</sequence>
<keyword evidence="2" id="KW-1185">Reference proteome</keyword>
<organism evidence="1 2">
    <name type="scientific">Eragrostis curvula</name>
    <name type="common">weeping love grass</name>
    <dbReference type="NCBI Taxonomy" id="38414"/>
    <lineage>
        <taxon>Eukaryota</taxon>
        <taxon>Viridiplantae</taxon>
        <taxon>Streptophyta</taxon>
        <taxon>Embryophyta</taxon>
        <taxon>Tracheophyta</taxon>
        <taxon>Spermatophyta</taxon>
        <taxon>Magnoliopsida</taxon>
        <taxon>Liliopsida</taxon>
        <taxon>Poales</taxon>
        <taxon>Poaceae</taxon>
        <taxon>PACMAD clade</taxon>
        <taxon>Chloridoideae</taxon>
        <taxon>Eragrostideae</taxon>
        <taxon>Eragrostidinae</taxon>
        <taxon>Eragrostis</taxon>
    </lineage>
</organism>
<evidence type="ECO:0000313" key="1">
    <source>
        <dbReference type="EMBL" id="TVU33973.1"/>
    </source>
</evidence>
<name>A0A5J9VD29_9POAL</name>
<gene>
    <name evidence="1" type="ORF">EJB05_15792</name>
</gene>